<evidence type="ECO:0000256" key="1">
    <source>
        <dbReference type="ARBA" id="ARBA00004821"/>
    </source>
</evidence>
<dbReference type="EMBL" id="CM008977">
    <property type="protein sequence ID" value="PNW72267.1"/>
    <property type="molecule type" value="Genomic_DNA"/>
</dbReference>
<keyword evidence="5" id="KW-0012">Acyltransferase</keyword>
<feature type="domain" description="BPL/LPL catalytic" evidence="7">
    <location>
        <begin position="157"/>
        <end position="331"/>
    </location>
</feature>
<dbReference type="PANTHER" id="PTHR10993:SF7">
    <property type="entry name" value="LIPOYLTRANSFERASE 2, MITOCHONDRIAL-RELATED"/>
    <property type="match status" value="1"/>
</dbReference>
<feature type="region of interest" description="Disordered" evidence="6">
    <location>
        <begin position="365"/>
        <end position="448"/>
    </location>
</feature>
<protein>
    <recommendedName>
        <fullName evidence="3">lipoyl(octanoyl) transferase</fullName>
        <ecNumber evidence="3">2.3.1.181</ecNumber>
    </recommendedName>
</protein>
<proteinExistence type="inferred from homology"/>
<dbReference type="UniPathway" id="UPA00538">
    <property type="reaction ID" value="UER00592"/>
</dbReference>
<dbReference type="InterPro" id="IPR020605">
    <property type="entry name" value="Octanoyltransferase_CS"/>
</dbReference>
<dbReference type="Pfam" id="PF21948">
    <property type="entry name" value="LplA-B_cat"/>
    <property type="match status" value="1"/>
</dbReference>
<evidence type="ECO:0000313" key="8">
    <source>
        <dbReference type="EMBL" id="PNW72267.1"/>
    </source>
</evidence>
<evidence type="ECO:0000256" key="6">
    <source>
        <dbReference type="SAM" id="MobiDB-lite"/>
    </source>
</evidence>
<evidence type="ECO:0000259" key="7">
    <source>
        <dbReference type="PROSITE" id="PS51733"/>
    </source>
</evidence>
<dbReference type="InterPro" id="IPR000544">
    <property type="entry name" value="Octanoyltransferase"/>
</dbReference>
<dbReference type="InterPro" id="IPR004143">
    <property type="entry name" value="BPL_LPL_catalytic"/>
</dbReference>
<gene>
    <name evidence="8" type="ORF">CHLRE_16g675250v5</name>
</gene>
<evidence type="ECO:0000256" key="4">
    <source>
        <dbReference type="ARBA" id="ARBA00022679"/>
    </source>
</evidence>
<dbReference type="GO" id="GO:0033819">
    <property type="term" value="F:lipoyl(octanoyl) transferase activity"/>
    <property type="evidence" value="ECO:0000318"/>
    <property type="project" value="GO_Central"/>
</dbReference>
<dbReference type="PANTHER" id="PTHR10993">
    <property type="entry name" value="OCTANOYLTRANSFERASE"/>
    <property type="match status" value="1"/>
</dbReference>
<name>A0A2K3CVG0_CHLRE</name>
<dbReference type="ExpressionAtlas" id="A0A2K3CVG0">
    <property type="expression patterns" value="baseline"/>
</dbReference>
<comment type="similarity">
    <text evidence="2">Belongs to the LipB family.</text>
</comment>
<dbReference type="Gene3D" id="3.30.930.10">
    <property type="entry name" value="Bira Bifunctional Protein, Domain 2"/>
    <property type="match status" value="1"/>
</dbReference>
<dbReference type="InParanoid" id="A0A2K3CVG0"/>
<dbReference type="KEGG" id="cre:CHLRE_16g675250v5"/>
<dbReference type="Gramene" id="PNW72267">
    <property type="protein sequence ID" value="PNW72267"/>
    <property type="gene ID" value="CHLRE_16g675250v5"/>
</dbReference>
<feature type="compositionally biased region" description="Low complexity" evidence="6">
    <location>
        <begin position="377"/>
        <end position="415"/>
    </location>
</feature>
<dbReference type="CDD" id="cd16444">
    <property type="entry name" value="LipB"/>
    <property type="match status" value="1"/>
</dbReference>
<dbReference type="InterPro" id="IPR045864">
    <property type="entry name" value="aa-tRNA-synth_II/BPL/LPL"/>
</dbReference>
<keyword evidence="9" id="KW-1185">Reference proteome</keyword>
<keyword evidence="4" id="KW-0808">Transferase</keyword>
<organism evidence="8 9">
    <name type="scientific">Chlamydomonas reinhardtii</name>
    <name type="common">Chlamydomonas smithii</name>
    <dbReference type="NCBI Taxonomy" id="3055"/>
    <lineage>
        <taxon>Eukaryota</taxon>
        <taxon>Viridiplantae</taxon>
        <taxon>Chlorophyta</taxon>
        <taxon>core chlorophytes</taxon>
        <taxon>Chlorophyceae</taxon>
        <taxon>CS clade</taxon>
        <taxon>Chlamydomonadales</taxon>
        <taxon>Chlamydomonadaceae</taxon>
        <taxon>Chlamydomonas</taxon>
    </lineage>
</organism>
<dbReference type="GeneID" id="5721459"/>
<dbReference type="STRING" id="3055.A0A2K3CVG0"/>
<feature type="compositionally biased region" description="Gly residues" evidence="6">
    <location>
        <begin position="432"/>
        <end position="443"/>
    </location>
</feature>
<dbReference type="GO" id="GO:0005739">
    <property type="term" value="C:mitochondrion"/>
    <property type="evidence" value="ECO:0000318"/>
    <property type="project" value="GO_Central"/>
</dbReference>
<dbReference type="HAMAP" id="MF_00013">
    <property type="entry name" value="LipB"/>
    <property type="match status" value="1"/>
</dbReference>
<dbReference type="EC" id="2.3.1.181" evidence="3"/>
<dbReference type="PROSITE" id="PS01313">
    <property type="entry name" value="LIPB"/>
    <property type="match status" value="1"/>
</dbReference>
<evidence type="ECO:0000256" key="5">
    <source>
        <dbReference type="ARBA" id="ARBA00023315"/>
    </source>
</evidence>
<evidence type="ECO:0000313" key="9">
    <source>
        <dbReference type="Proteomes" id="UP000006906"/>
    </source>
</evidence>
<dbReference type="GO" id="GO:0009249">
    <property type="term" value="P:protein lipoylation"/>
    <property type="evidence" value="ECO:0007669"/>
    <property type="project" value="InterPro"/>
</dbReference>
<dbReference type="RefSeq" id="XP_001695940.2">
    <property type="nucleotide sequence ID" value="XM_001695888.2"/>
</dbReference>
<evidence type="ECO:0000256" key="3">
    <source>
        <dbReference type="ARBA" id="ARBA00012334"/>
    </source>
</evidence>
<dbReference type="AlphaFoldDB" id="A0A2K3CVG0"/>
<evidence type="ECO:0000256" key="2">
    <source>
        <dbReference type="ARBA" id="ARBA00007907"/>
    </source>
</evidence>
<dbReference type="Proteomes" id="UP000006906">
    <property type="component" value="Chromosome 16"/>
</dbReference>
<reference evidence="8 9" key="1">
    <citation type="journal article" date="2007" name="Science">
        <title>The Chlamydomonas genome reveals the evolution of key animal and plant functions.</title>
        <authorList>
            <person name="Merchant S.S."/>
            <person name="Prochnik S.E."/>
            <person name="Vallon O."/>
            <person name="Harris E.H."/>
            <person name="Karpowicz S.J."/>
            <person name="Witman G.B."/>
            <person name="Terry A."/>
            <person name="Salamov A."/>
            <person name="Fritz-Laylin L.K."/>
            <person name="Marechal-Drouard L."/>
            <person name="Marshall W.F."/>
            <person name="Qu L.H."/>
            <person name="Nelson D.R."/>
            <person name="Sanderfoot A.A."/>
            <person name="Spalding M.H."/>
            <person name="Kapitonov V.V."/>
            <person name="Ren Q."/>
            <person name="Ferris P."/>
            <person name="Lindquist E."/>
            <person name="Shapiro H."/>
            <person name="Lucas S.M."/>
            <person name="Grimwood J."/>
            <person name="Schmutz J."/>
            <person name="Cardol P."/>
            <person name="Cerutti H."/>
            <person name="Chanfreau G."/>
            <person name="Chen C.L."/>
            <person name="Cognat V."/>
            <person name="Croft M.T."/>
            <person name="Dent R."/>
            <person name="Dutcher S."/>
            <person name="Fernandez E."/>
            <person name="Fukuzawa H."/>
            <person name="Gonzalez-Ballester D."/>
            <person name="Gonzalez-Halphen D."/>
            <person name="Hallmann A."/>
            <person name="Hanikenne M."/>
            <person name="Hippler M."/>
            <person name="Inwood W."/>
            <person name="Jabbari K."/>
            <person name="Kalanon M."/>
            <person name="Kuras R."/>
            <person name="Lefebvre P.A."/>
            <person name="Lemaire S.D."/>
            <person name="Lobanov A.V."/>
            <person name="Lohr M."/>
            <person name="Manuell A."/>
            <person name="Meier I."/>
            <person name="Mets L."/>
            <person name="Mittag M."/>
            <person name="Mittelmeier T."/>
            <person name="Moroney J.V."/>
            <person name="Moseley J."/>
            <person name="Napoli C."/>
            <person name="Nedelcu A.M."/>
            <person name="Niyogi K."/>
            <person name="Novoselov S.V."/>
            <person name="Paulsen I.T."/>
            <person name="Pazour G."/>
            <person name="Purton S."/>
            <person name="Ral J.P."/>
            <person name="Riano-Pachon D.M."/>
            <person name="Riekhof W."/>
            <person name="Rymarquis L."/>
            <person name="Schroda M."/>
            <person name="Stern D."/>
            <person name="Umen J."/>
            <person name="Willows R."/>
            <person name="Wilson N."/>
            <person name="Zimmer S.L."/>
            <person name="Allmer J."/>
            <person name="Balk J."/>
            <person name="Bisova K."/>
            <person name="Chen C.J."/>
            <person name="Elias M."/>
            <person name="Gendler K."/>
            <person name="Hauser C."/>
            <person name="Lamb M.R."/>
            <person name="Ledford H."/>
            <person name="Long J.C."/>
            <person name="Minagawa J."/>
            <person name="Page M.D."/>
            <person name="Pan J."/>
            <person name="Pootakham W."/>
            <person name="Roje S."/>
            <person name="Rose A."/>
            <person name="Stahlberg E."/>
            <person name="Terauchi A.M."/>
            <person name="Yang P."/>
            <person name="Ball S."/>
            <person name="Bowler C."/>
            <person name="Dieckmann C.L."/>
            <person name="Gladyshev V.N."/>
            <person name="Green P."/>
            <person name="Jorgensen R."/>
            <person name="Mayfield S."/>
            <person name="Mueller-Roeber B."/>
            <person name="Rajamani S."/>
            <person name="Sayre R.T."/>
            <person name="Brokstein P."/>
            <person name="Dubchak I."/>
            <person name="Goodstein D."/>
            <person name="Hornick L."/>
            <person name="Huang Y.W."/>
            <person name="Jhaveri J."/>
            <person name="Luo Y."/>
            <person name="Martinez D."/>
            <person name="Ngau W.C."/>
            <person name="Otillar B."/>
            <person name="Poliakov A."/>
            <person name="Porter A."/>
            <person name="Szajkowski L."/>
            <person name="Werner G."/>
            <person name="Zhou K."/>
            <person name="Grigoriev I.V."/>
            <person name="Rokhsar D.S."/>
            <person name="Grossman A.R."/>
        </authorList>
    </citation>
    <scope>NUCLEOTIDE SEQUENCE [LARGE SCALE GENOMIC DNA]</scope>
    <source>
        <strain evidence="9">CC-503</strain>
    </source>
</reference>
<dbReference type="PROSITE" id="PS51257">
    <property type="entry name" value="PROKAR_LIPOPROTEIN"/>
    <property type="match status" value="1"/>
</dbReference>
<sequence length="518" mass="53216">MVLSRPAAARDAASPTCGASGCWHPRTPAVAACRSSLSQGELRCNRERRACRARVVLGSAAATVAAATATTCPATAPAVREPARSDAWALIASRRRVTCASSAPTDCGGSYTGAAGGGGGQVVVYDLSDQVVDYEKAWAWQRALLARATAAVDAGRRGSCNAVILLQHPPVYTLGTGSTLDHLRFPPGAPPIPLYRTERGGEVTYHGPGQLVLYPVLDLQSPPLRPDLHWYLRQLEQVVIEALDAVSGLTGGREDGLTGVWVDGAKVAAIGVKAKRWVTFHGLALNVVTDLAPFRTGLIVPCGIADRPVTSVVELLATAAAAEDPFAGVAAGPGPAASGEAIPLVEATQEDLRRMLAAAGMSPLVITESPPQGASDTGAPAGGTAAPAWDSDDPFAPSADDPYAAVAAEPPSHAADTGRAPGAEEEAQPSASGGGSDQGGGGQRWSVRSEWTDSERLLLREYGCALLAAVEEVFGLEAVAGDPGELELLAQELLKQEVAAAEGAERRGEGAVDTAEAR</sequence>
<comment type="pathway">
    <text evidence="1">Protein modification; protein lipoylation via endogenous pathway; protein N(6)-(lipoyl)lysine from octanoyl-[acyl-carrier-protein]: step 1/2.</text>
</comment>
<dbReference type="PaxDb" id="3055-EDP01277"/>
<dbReference type="OrthoDB" id="19908at2759"/>
<dbReference type="PROSITE" id="PS51733">
    <property type="entry name" value="BPL_LPL_CATALYTIC"/>
    <property type="match status" value="1"/>
</dbReference>
<dbReference type="NCBIfam" id="TIGR00214">
    <property type="entry name" value="lipB"/>
    <property type="match status" value="1"/>
</dbReference>
<dbReference type="SUPFAM" id="SSF55681">
    <property type="entry name" value="Class II aaRS and biotin synthetases"/>
    <property type="match status" value="1"/>
</dbReference>
<accession>A0A2K3CVG0</accession>